<dbReference type="SUPFAM" id="SSF48726">
    <property type="entry name" value="Immunoglobulin"/>
    <property type="match status" value="1"/>
</dbReference>
<evidence type="ECO:0000256" key="1">
    <source>
        <dbReference type="ARBA" id="ARBA00022729"/>
    </source>
</evidence>
<keyword evidence="2" id="KW-1015">Disulfide bond</keyword>
<dbReference type="Proteomes" id="UP000092124">
    <property type="component" value="Unassembled WGS sequence"/>
</dbReference>
<evidence type="ECO:0008006" key="7">
    <source>
        <dbReference type="Google" id="ProtNLM"/>
    </source>
</evidence>
<sequence>MCSVQSSLSRSVNFLTSLLTCGICQASGQIFISPDSLTRVEEYQTILTLENVPEDVLEYSWYHDMDNSSLVIRRSALNDTGYYTVEVDIGNRTQRVTSWLVILSELAEQPISPTQKLENNSSISASASTNASANASVLVEGMDSVVAKCLTNSSSIKWYVNSVPTSGNNRMTISLDGKTLVIHRVSRYDRNLQCAIEDIPEIFQGSEERPLSVAYGPDYVSLWTQPDVFDGVLTAVTSSSVSWNAPLSPGQNPSSTGSIMAPF</sequence>
<dbReference type="STRING" id="56216.A0A1A6H8E0"/>
<dbReference type="InterPro" id="IPR013783">
    <property type="entry name" value="Ig-like_fold"/>
</dbReference>
<dbReference type="Gene3D" id="2.60.40.10">
    <property type="entry name" value="Immunoglobulins"/>
    <property type="match status" value="1"/>
</dbReference>
<evidence type="ECO:0000313" key="6">
    <source>
        <dbReference type="Proteomes" id="UP000092124"/>
    </source>
</evidence>
<keyword evidence="4" id="KW-0393">Immunoglobulin domain</keyword>
<dbReference type="PANTHER" id="PTHR44337">
    <property type="entry name" value="CARCINOEMBRYONIC ANTIGEN-RELATED CELL ADHESION MOLECULE 8"/>
    <property type="match status" value="1"/>
</dbReference>
<organism evidence="5 6">
    <name type="scientific">Neotoma lepida</name>
    <name type="common">Desert woodrat</name>
    <dbReference type="NCBI Taxonomy" id="56216"/>
    <lineage>
        <taxon>Eukaryota</taxon>
        <taxon>Metazoa</taxon>
        <taxon>Chordata</taxon>
        <taxon>Craniata</taxon>
        <taxon>Vertebrata</taxon>
        <taxon>Euteleostomi</taxon>
        <taxon>Mammalia</taxon>
        <taxon>Eutheria</taxon>
        <taxon>Euarchontoglires</taxon>
        <taxon>Glires</taxon>
        <taxon>Rodentia</taxon>
        <taxon>Myomorpha</taxon>
        <taxon>Muroidea</taxon>
        <taxon>Cricetidae</taxon>
        <taxon>Neotominae</taxon>
        <taxon>Neotoma</taxon>
    </lineage>
</organism>
<gene>
    <name evidence="5" type="ORF">A6R68_15337</name>
</gene>
<accession>A0A1A6H8E0</accession>
<proteinExistence type="predicted"/>
<evidence type="ECO:0000313" key="5">
    <source>
        <dbReference type="EMBL" id="OBS74130.1"/>
    </source>
</evidence>
<comment type="caution">
    <text evidence="5">The sequence shown here is derived from an EMBL/GenBank/DDBJ whole genome shotgun (WGS) entry which is preliminary data.</text>
</comment>
<dbReference type="InterPro" id="IPR036179">
    <property type="entry name" value="Ig-like_dom_sf"/>
</dbReference>
<dbReference type="AlphaFoldDB" id="A0A1A6H8E0"/>
<evidence type="ECO:0000256" key="4">
    <source>
        <dbReference type="ARBA" id="ARBA00023319"/>
    </source>
</evidence>
<reference evidence="5 6" key="1">
    <citation type="submission" date="2016-06" db="EMBL/GenBank/DDBJ databases">
        <title>The Draft Genome Sequence and Annotation of the Desert Woodrat Neotoma lepida.</title>
        <authorList>
            <person name="Campbell M."/>
            <person name="Oakeson K.F."/>
            <person name="Yandell M."/>
            <person name="Halpert J.R."/>
            <person name="Dearing D."/>
        </authorList>
    </citation>
    <scope>NUCLEOTIDE SEQUENCE [LARGE SCALE GENOMIC DNA]</scope>
    <source>
        <strain evidence="5">417</strain>
        <tissue evidence="5">Liver</tissue>
    </source>
</reference>
<keyword evidence="6" id="KW-1185">Reference proteome</keyword>
<dbReference type="PANTHER" id="PTHR44337:SF10">
    <property type="entry name" value="CARCINOEMBRYONIC ANTIGEN-RELATED CELL ADHESION MOLECULE 18"/>
    <property type="match status" value="1"/>
</dbReference>
<name>A0A1A6H8E0_NEOLE</name>
<evidence type="ECO:0000256" key="3">
    <source>
        <dbReference type="ARBA" id="ARBA00023180"/>
    </source>
</evidence>
<keyword evidence="1" id="KW-0732">Signal</keyword>
<keyword evidence="3" id="KW-0325">Glycoprotein</keyword>
<dbReference type="EMBL" id="LZPO01044488">
    <property type="protein sequence ID" value="OBS74130.1"/>
    <property type="molecule type" value="Genomic_DNA"/>
</dbReference>
<dbReference type="OrthoDB" id="6159398at2759"/>
<dbReference type="InterPro" id="IPR052598">
    <property type="entry name" value="IgSF_CEA-related"/>
</dbReference>
<evidence type="ECO:0000256" key="2">
    <source>
        <dbReference type="ARBA" id="ARBA00023157"/>
    </source>
</evidence>
<protein>
    <recommendedName>
        <fullName evidence="7">Ig-like domain-containing protein</fullName>
    </recommendedName>
</protein>